<comment type="caution">
    <text evidence="6">The sequence shown here is derived from an EMBL/GenBank/DDBJ whole genome shotgun (WGS) entry which is preliminary data.</text>
</comment>
<protein>
    <submittedName>
        <fullName evidence="6">rRNA methyltransferase</fullName>
    </submittedName>
</protein>
<keyword evidence="1 6" id="KW-0489">Methyltransferase</keyword>
<dbReference type="GO" id="GO:0008173">
    <property type="term" value="F:RNA methyltransferase activity"/>
    <property type="evidence" value="ECO:0007669"/>
    <property type="project" value="InterPro"/>
</dbReference>
<name>A0A1E7NBP4_KITAU</name>
<sequence length="195" mass="20587">MKQLRGTELKRLHRSWRRSNEFRLAMILENLQSPFNVGSVVRTGAAMGAEKLYLTGDTPSVRSSGAQKAAMGTDKYLKVEHFPTVAEAVAAAKADGFKVVGLELADEAVPMFAAELTPAVAFVLGHEDRGITPEALALCDQVVFVPQLGRVGSLNVSAAATVACYEARRQGYALSGTPDGSDAGGDLGGDFGDED</sequence>
<accession>A0A8H9LSU9</accession>
<dbReference type="InterPro" id="IPR001537">
    <property type="entry name" value="SpoU_MeTrfase"/>
</dbReference>
<reference evidence="6" key="3">
    <citation type="submission" date="2016-08" db="EMBL/GenBank/DDBJ databases">
        <title>Sequencing, Assembly and Comparative Genomics of S. aureofaciens ATCC 10762.</title>
        <authorList>
            <person name="Gradnigo J.S."/>
            <person name="Johnson N."/>
            <person name="Somerville G.A."/>
        </authorList>
    </citation>
    <scope>NUCLEOTIDE SEQUENCE [LARGE SCALE GENOMIC DNA]</scope>
    <source>
        <strain evidence="6">ATCC 10762</strain>
    </source>
</reference>
<keyword evidence="2 6" id="KW-0808">Transferase</keyword>
<dbReference type="EMBL" id="BMUB01000010">
    <property type="protein sequence ID" value="GGU87673.1"/>
    <property type="molecule type" value="Genomic_DNA"/>
</dbReference>
<dbReference type="Pfam" id="PF00588">
    <property type="entry name" value="SpoU_methylase"/>
    <property type="match status" value="1"/>
</dbReference>
<feature type="domain" description="tRNA/rRNA methyltransferase SpoU type" evidence="4">
    <location>
        <begin position="24"/>
        <end position="165"/>
    </location>
</feature>
<evidence type="ECO:0000259" key="4">
    <source>
        <dbReference type="Pfam" id="PF00588"/>
    </source>
</evidence>
<feature type="compositionally biased region" description="Gly residues" evidence="3">
    <location>
        <begin position="182"/>
        <end position="195"/>
    </location>
</feature>
<dbReference type="Gene3D" id="3.40.1280.10">
    <property type="match status" value="1"/>
</dbReference>
<evidence type="ECO:0000313" key="7">
    <source>
        <dbReference type="Proteomes" id="UP000037395"/>
    </source>
</evidence>
<reference evidence="6 7" key="2">
    <citation type="submission" date="2014-07" db="EMBL/GenBank/DDBJ databases">
        <authorList>
            <person name="Zhang J.E."/>
            <person name="Yang H."/>
            <person name="Guo J."/>
            <person name="Deng Z."/>
            <person name="Luo H."/>
            <person name="Luo M."/>
            <person name="Zhao B."/>
        </authorList>
    </citation>
    <scope>NUCLEOTIDE SEQUENCE [LARGE SCALE GENOMIC DNA]</scope>
    <source>
        <strain evidence="6">ATCC 10762</strain>
        <strain evidence="7">ATCC 10762 / DSM 40127 / CCM 3239 / JCM 4008 / LMG 5968 / NBRC 12843 / NCIMB 8234 / A-377</strain>
    </source>
</reference>
<evidence type="ECO:0000313" key="6">
    <source>
        <dbReference type="EMBL" id="OEV38105.1"/>
    </source>
</evidence>
<proteinExistence type="predicted"/>
<dbReference type="Proteomes" id="UP000037395">
    <property type="component" value="Unassembled WGS sequence"/>
</dbReference>
<evidence type="ECO:0000256" key="3">
    <source>
        <dbReference type="SAM" id="MobiDB-lite"/>
    </source>
</evidence>
<reference evidence="5" key="1">
    <citation type="journal article" date="2014" name="Int. J. Syst. Evol. Microbiol.">
        <title>Complete genome sequence of Corynebacterium casei LMG S-19264T (=DSM 44701T), isolated from a smear-ripened cheese.</title>
        <authorList>
            <consortium name="US DOE Joint Genome Institute (JGI-PGF)"/>
            <person name="Walter F."/>
            <person name="Albersmeier A."/>
            <person name="Kalinowski J."/>
            <person name="Ruckert C."/>
        </authorList>
    </citation>
    <scope>NUCLEOTIDE SEQUENCE</scope>
    <source>
        <strain evidence="5">JCM 4434</strain>
    </source>
</reference>
<dbReference type="GeneID" id="97487547"/>
<dbReference type="OrthoDB" id="9785673at2"/>
<dbReference type="GO" id="GO:0003723">
    <property type="term" value="F:RNA binding"/>
    <property type="evidence" value="ECO:0007669"/>
    <property type="project" value="InterPro"/>
</dbReference>
<dbReference type="AlphaFoldDB" id="A0A1E7NBP4"/>
<evidence type="ECO:0000256" key="1">
    <source>
        <dbReference type="ARBA" id="ARBA00022603"/>
    </source>
</evidence>
<reference evidence="7" key="4">
    <citation type="submission" date="2016-08" db="EMBL/GenBank/DDBJ databases">
        <title>Sequencing, assembly and comparative genomics of S. aureofaciens ATCC 10762.</title>
        <authorList>
            <person name="Gradnigo J.S."/>
            <person name="Johnson N."/>
            <person name="Somerville G.A."/>
        </authorList>
    </citation>
    <scope>NUCLEOTIDE SEQUENCE [LARGE SCALE GENOMIC DNA]</scope>
    <source>
        <strain evidence="7">ATCC 10762 / DSM 40127 / CCM 3239 / JCM 4008 / LMG 5968 / NBRC 12843 / NCIMB 8234 / A-377</strain>
    </source>
</reference>
<feature type="region of interest" description="Disordered" evidence="3">
    <location>
        <begin position="175"/>
        <end position="195"/>
    </location>
</feature>
<dbReference type="InterPro" id="IPR004441">
    <property type="entry name" value="rRNA_MeTrfase_TrmH"/>
</dbReference>
<dbReference type="InterPro" id="IPR029026">
    <property type="entry name" value="tRNA_m1G_MTases_N"/>
</dbReference>
<dbReference type="Proteomes" id="UP000610124">
    <property type="component" value="Unassembled WGS sequence"/>
</dbReference>
<organism evidence="6 7">
    <name type="scientific">Kitasatospora aureofaciens</name>
    <name type="common">Streptomyces aureofaciens</name>
    <dbReference type="NCBI Taxonomy" id="1894"/>
    <lineage>
        <taxon>Bacteria</taxon>
        <taxon>Bacillati</taxon>
        <taxon>Actinomycetota</taxon>
        <taxon>Actinomycetes</taxon>
        <taxon>Kitasatosporales</taxon>
        <taxon>Streptomycetaceae</taxon>
        <taxon>Kitasatospora</taxon>
    </lineage>
</organism>
<gene>
    <name evidence="5" type="ORF">GCM10010502_45280</name>
    <name evidence="6" type="ORF">HS99_0023175</name>
</gene>
<dbReference type="RefSeq" id="WP_046386525.1">
    <property type="nucleotide sequence ID" value="NZ_BMUB01000010.1"/>
</dbReference>
<reference evidence="5" key="5">
    <citation type="submission" date="2020-09" db="EMBL/GenBank/DDBJ databases">
        <authorList>
            <person name="Sun Q."/>
            <person name="Ohkuma M."/>
        </authorList>
    </citation>
    <scope>NUCLEOTIDE SEQUENCE</scope>
    <source>
        <strain evidence="5">JCM 4434</strain>
    </source>
</reference>
<dbReference type="KEGG" id="kau:B6264_12925"/>
<dbReference type="EMBL" id="JPRF03000016">
    <property type="protein sequence ID" value="OEV38105.1"/>
    <property type="molecule type" value="Genomic_DNA"/>
</dbReference>
<dbReference type="PANTHER" id="PTHR46429:SF1">
    <property type="entry name" value="23S RRNA (GUANOSINE-2'-O-)-METHYLTRANSFERASE RLMB"/>
    <property type="match status" value="1"/>
</dbReference>
<evidence type="ECO:0000256" key="2">
    <source>
        <dbReference type="ARBA" id="ARBA00022679"/>
    </source>
</evidence>
<dbReference type="SUPFAM" id="SSF75217">
    <property type="entry name" value="alpha/beta knot"/>
    <property type="match status" value="1"/>
</dbReference>
<dbReference type="GO" id="GO:0032259">
    <property type="term" value="P:methylation"/>
    <property type="evidence" value="ECO:0007669"/>
    <property type="project" value="UniProtKB-KW"/>
</dbReference>
<accession>A0A1E7NBP4</accession>
<dbReference type="GO" id="GO:0006396">
    <property type="term" value="P:RNA processing"/>
    <property type="evidence" value="ECO:0007669"/>
    <property type="project" value="InterPro"/>
</dbReference>
<dbReference type="GO" id="GO:0005829">
    <property type="term" value="C:cytosol"/>
    <property type="evidence" value="ECO:0007669"/>
    <property type="project" value="TreeGrafter"/>
</dbReference>
<evidence type="ECO:0000313" key="5">
    <source>
        <dbReference type="EMBL" id="GGU87673.1"/>
    </source>
</evidence>
<keyword evidence="7" id="KW-1185">Reference proteome</keyword>
<dbReference type="PANTHER" id="PTHR46429">
    <property type="entry name" value="23S RRNA (GUANOSINE-2'-O-)-METHYLTRANSFERASE RLMB"/>
    <property type="match status" value="1"/>
</dbReference>
<dbReference type="InterPro" id="IPR029028">
    <property type="entry name" value="Alpha/beta_knot_MTases"/>
</dbReference>